<keyword evidence="9 19" id="KW-0418">Kinase</keyword>
<dbReference type="GO" id="GO:0005524">
    <property type="term" value="F:ATP binding"/>
    <property type="evidence" value="ECO:0007669"/>
    <property type="project" value="UniProtKB-UniRule"/>
</dbReference>
<feature type="active site" description="Proton donor" evidence="13">
    <location>
        <position position="835"/>
    </location>
</feature>
<dbReference type="Pfam" id="PF01326">
    <property type="entry name" value="PPDK_N"/>
    <property type="match status" value="1"/>
</dbReference>
<dbReference type="Gene3D" id="3.30.470.20">
    <property type="entry name" value="ATP-grasp fold, B domain"/>
    <property type="match status" value="1"/>
</dbReference>
<dbReference type="InterPro" id="IPR018274">
    <property type="entry name" value="PEP_util_AS"/>
</dbReference>
<feature type="binding site" evidence="14">
    <location>
        <position position="773"/>
    </location>
    <ligand>
        <name>substrate</name>
    </ligand>
</feature>
<keyword evidence="11 15" id="KW-0460">Magnesium</keyword>
<keyword evidence="8" id="KW-0547">Nucleotide-binding</keyword>
<dbReference type="Gene3D" id="3.50.30.10">
    <property type="entry name" value="Phosphohistidine domain"/>
    <property type="match status" value="1"/>
</dbReference>
<proteinExistence type="inferred from homology"/>
<evidence type="ECO:0000256" key="10">
    <source>
        <dbReference type="ARBA" id="ARBA00022840"/>
    </source>
</evidence>
<feature type="active site" description="Tele-phosphohistidine intermediate" evidence="13">
    <location>
        <position position="459"/>
    </location>
</feature>
<evidence type="ECO:0000256" key="14">
    <source>
        <dbReference type="PIRSR" id="PIRSR000853-2"/>
    </source>
</evidence>
<dbReference type="InterPro" id="IPR013815">
    <property type="entry name" value="ATP_grasp_subdomain_1"/>
</dbReference>
<feature type="binding site" evidence="15">
    <location>
        <position position="749"/>
    </location>
    <ligand>
        <name>Mg(2+)</name>
        <dbReference type="ChEBI" id="CHEBI:18420"/>
    </ligand>
</feature>
<keyword evidence="20" id="KW-1185">Reference proteome</keyword>
<comment type="catalytic activity">
    <reaction evidence="12">
        <text>pyruvate + phosphate + ATP = phosphoenolpyruvate + AMP + diphosphate + H(+)</text>
        <dbReference type="Rhea" id="RHEA:10756"/>
        <dbReference type="ChEBI" id="CHEBI:15361"/>
        <dbReference type="ChEBI" id="CHEBI:15378"/>
        <dbReference type="ChEBI" id="CHEBI:30616"/>
        <dbReference type="ChEBI" id="CHEBI:33019"/>
        <dbReference type="ChEBI" id="CHEBI:43474"/>
        <dbReference type="ChEBI" id="CHEBI:58702"/>
        <dbReference type="ChEBI" id="CHEBI:456215"/>
        <dbReference type="EC" id="2.7.9.1"/>
    </reaction>
</comment>
<dbReference type="InterPro" id="IPR036637">
    <property type="entry name" value="Phosphohistidine_dom_sf"/>
</dbReference>
<comment type="cofactor">
    <cofactor evidence="1 12 15">
        <name>Mg(2+)</name>
        <dbReference type="ChEBI" id="CHEBI:18420"/>
    </cofactor>
</comment>
<keyword evidence="19" id="KW-0670">Pyruvate</keyword>
<organism evidence="19 20">
    <name type="scientific">Aureimonas fodinaquatilis</name>
    <dbReference type="NCBI Taxonomy" id="2565783"/>
    <lineage>
        <taxon>Bacteria</taxon>
        <taxon>Pseudomonadati</taxon>
        <taxon>Pseudomonadota</taxon>
        <taxon>Alphaproteobacteria</taxon>
        <taxon>Hyphomicrobiales</taxon>
        <taxon>Aurantimonadaceae</taxon>
        <taxon>Aureimonas</taxon>
    </lineage>
</organism>
<dbReference type="AlphaFoldDB" id="A0A5B0E0B2"/>
<dbReference type="PANTHER" id="PTHR22931">
    <property type="entry name" value="PHOSPHOENOLPYRUVATE DIKINASE-RELATED"/>
    <property type="match status" value="1"/>
</dbReference>
<evidence type="ECO:0000256" key="3">
    <source>
        <dbReference type="ARBA" id="ARBA00007837"/>
    </source>
</evidence>
<evidence type="ECO:0000256" key="5">
    <source>
        <dbReference type="ARBA" id="ARBA00020138"/>
    </source>
</evidence>
<accession>A0A5B0E0B2</accession>
<feature type="domain" description="PEP-utilising enzyme C-terminal" evidence="18">
    <location>
        <begin position="524"/>
        <end position="873"/>
    </location>
</feature>
<comment type="similarity">
    <text evidence="3 12">Belongs to the PEP-utilizing enzyme family.</text>
</comment>
<dbReference type="InterPro" id="IPR010121">
    <property type="entry name" value="Pyruvate_phosphate_dikinase"/>
</dbReference>
<dbReference type="InterPro" id="IPR002192">
    <property type="entry name" value="PPDK_AMP/ATP-bd"/>
</dbReference>
<dbReference type="InterPro" id="IPR008279">
    <property type="entry name" value="PEP-util_enz_mobile_dom"/>
</dbReference>
<dbReference type="PROSITE" id="PS00370">
    <property type="entry name" value="PEP_ENZYMES_PHOS_SITE"/>
    <property type="match status" value="1"/>
</dbReference>
<dbReference type="SUPFAM" id="SSF51621">
    <property type="entry name" value="Phosphoenolpyruvate/pyruvate domain"/>
    <property type="match status" value="1"/>
</dbReference>
<feature type="binding site" evidence="14">
    <location>
        <position position="771"/>
    </location>
    <ligand>
        <name>substrate</name>
    </ligand>
</feature>
<keyword evidence="10" id="KW-0067">ATP-binding</keyword>
<evidence type="ECO:0000313" key="20">
    <source>
        <dbReference type="Proteomes" id="UP000324738"/>
    </source>
</evidence>
<evidence type="ECO:0000259" key="17">
    <source>
        <dbReference type="Pfam" id="PF01326"/>
    </source>
</evidence>
<dbReference type="SUPFAM" id="SSF56059">
    <property type="entry name" value="Glutathione synthetase ATP-binding domain-like"/>
    <property type="match status" value="1"/>
</dbReference>
<evidence type="ECO:0000256" key="15">
    <source>
        <dbReference type="PIRSR" id="PIRSR000853-3"/>
    </source>
</evidence>
<reference evidence="19 20" key="1">
    <citation type="submission" date="2019-08" db="EMBL/GenBank/DDBJ databases">
        <title>Aureimonas fodiniaquatilis sp. nov., isolated from a coal mine wastewater.</title>
        <authorList>
            <person name="Kim W."/>
        </authorList>
    </citation>
    <scope>NUCLEOTIDE SEQUENCE [LARGE SCALE GENOMIC DNA]</scope>
    <source>
        <strain evidence="19 20">CAU 1482</strain>
    </source>
</reference>
<dbReference type="GO" id="GO:0016301">
    <property type="term" value="F:kinase activity"/>
    <property type="evidence" value="ECO:0007669"/>
    <property type="project" value="UniProtKB-UniRule"/>
</dbReference>
<feature type="domain" description="Pyruvate phosphate dikinase AMP/ATP-binding" evidence="17">
    <location>
        <begin position="61"/>
        <end position="268"/>
    </location>
</feature>
<evidence type="ECO:0000256" key="7">
    <source>
        <dbReference type="ARBA" id="ARBA00022723"/>
    </source>
</evidence>
<dbReference type="RefSeq" id="WP_149298275.1">
    <property type="nucleotide sequence ID" value="NZ_VTWH01000001.1"/>
</dbReference>
<dbReference type="PROSITE" id="PS00742">
    <property type="entry name" value="PEP_ENZYMES_2"/>
    <property type="match status" value="1"/>
</dbReference>
<dbReference type="EMBL" id="VTWH01000001">
    <property type="protein sequence ID" value="KAA0972504.1"/>
    <property type="molecule type" value="Genomic_DNA"/>
</dbReference>
<evidence type="ECO:0000256" key="11">
    <source>
        <dbReference type="ARBA" id="ARBA00022842"/>
    </source>
</evidence>
<feature type="binding site" evidence="15">
    <location>
        <position position="773"/>
    </location>
    <ligand>
        <name>Mg(2+)</name>
        <dbReference type="ChEBI" id="CHEBI:18420"/>
    </ligand>
</feature>
<dbReference type="Pfam" id="PF02896">
    <property type="entry name" value="PEP-utilizers_C"/>
    <property type="match status" value="1"/>
</dbReference>
<evidence type="ECO:0000256" key="6">
    <source>
        <dbReference type="ARBA" id="ARBA00022679"/>
    </source>
</evidence>
<evidence type="ECO:0000256" key="4">
    <source>
        <dbReference type="ARBA" id="ARBA00011994"/>
    </source>
</evidence>
<feature type="binding site" evidence="14">
    <location>
        <position position="772"/>
    </location>
    <ligand>
        <name>substrate</name>
    </ligand>
</feature>
<evidence type="ECO:0000313" key="19">
    <source>
        <dbReference type="EMBL" id="KAA0972504.1"/>
    </source>
</evidence>
<dbReference type="InterPro" id="IPR023151">
    <property type="entry name" value="PEP_util_CS"/>
</dbReference>
<evidence type="ECO:0000256" key="8">
    <source>
        <dbReference type="ARBA" id="ARBA00022741"/>
    </source>
</evidence>
<protein>
    <recommendedName>
        <fullName evidence="5 12">Pyruvate, phosphate dikinase</fullName>
        <ecNumber evidence="4 12">2.7.9.1</ecNumber>
    </recommendedName>
</protein>
<name>A0A5B0E0B2_9HYPH</name>
<dbReference type="EC" id="2.7.9.1" evidence="4 12"/>
<evidence type="ECO:0000256" key="13">
    <source>
        <dbReference type="PIRSR" id="PIRSR000853-1"/>
    </source>
</evidence>
<dbReference type="SUPFAM" id="SSF52009">
    <property type="entry name" value="Phosphohistidine domain"/>
    <property type="match status" value="1"/>
</dbReference>
<evidence type="ECO:0000259" key="16">
    <source>
        <dbReference type="Pfam" id="PF00391"/>
    </source>
</evidence>
<dbReference type="NCBIfam" id="TIGR01828">
    <property type="entry name" value="pyru_phos_dikin"/>
    <property type="match status" value="1"/>
</dbReference>
<evidence type="ECO:0000259" key="18">
    <source>
        <dbReference type="Pfam" id="PF02896"/>
    </source>
</evidence>
<dbReference type="Gene3D" id="3.30.1490.20">
    <property type="entry name" value="ATP-grasp fold, A domain"/>
    <property type="match status" value="1"/>
</dbReference>
<dbReference type="InterPro" id="IPR000121">
    <property type="entry name" value="PEP_util_C"/>
</dbReference>
<feature type="binding site" evidence="14">
    <location>
        <position position="565"/>
    </location>
    <ligand>
        <name>substrate</name>
    </ligand>
</feature>
<evidence type="ECO:0000256" key="2">
    <source>
        <dbReference type="ARBA" id="ARBA00003144"/>
    </source>
</evidence>
<keyword evidence="6 19" id="KW-0808">Transferase</keyword>
<comment type="function">
    <text evidence="2">Catalyzes the reversible phosphorylation of pyruvate and phosphate.</text>
</comment>
<feature type="binding site" evidence="14">
    <location>
        <position position="621"/>
    </location>
    <ligand>
        <name>substrate</name>
    </ligand>
</feature>
<dbReference type="Pfam" id="PF00391">
    <property type="entry name" value="PEP-utilizers"/>
    <property type="match status" value="1"/>
</dbReference>
<gene>
    <name evidence="19" type="ORF">FPY71_05295</name>
</gene>
<evidence type="ECO:0000256" key="1">
    <source>
        <dbReference type="ARBA" id="ARBA00001946"/>
    </source>
</evidence>
<dbReference type="InterPro" id="IPR040442">
    <property type="entry name" value="Pyrv_kinase-like_dom_sf"/>
</dbReference>
<dbReference type="InterPro" id="IPR015813">
    <property type="entry name" value="Pyrv/PenolPyrv_kinase-like_dom"/>
</dbReference>
<feature type="domain" description="PEP-utilising enzyme mobile" evidence="16">
    <location>
        <begin position="428"/>
        <end position="507"/>
    </location>
</feature>
<dbReference type="PIRSF" id="PIRSF000853">
    <property type="entry name" value="PPDK"/>
    <property type="match status" value="1"/>
</dbReference>
<dbReference type="Gene3D" id="1.10.189.10">
    <property type="entry name" value="Pyruvate Phosphate Dikinase, domain 2"/>
    <property type="match status" value="1"/>
</dbReference>
<evidence type="ECO:0000256" key="12">
    <source>
        <dbReference type="PIRNR" id="PIRNR000853"/>
    </source>
</evidence>
<evidence type="ECO:0000256" key="9">
    <source>
        <dbReference type="ARBA" id="ARBA00022777"/>
    </source>
</evidence>
<dbReference type="GO" id="GO:0050242">
    <property type="term" value="F:pyruvate, phosphate dikinase activity"/>
    <property type="evidence" value="ECO:0007669"/>
    <property type="project" value="UniProtKB-UniRule"/>
</dbReference>
<dbReference type="OrthoDB" id="9765468at2"/>
<feature type="binding site" evidence="14">
    <location>
        <position position="770"/>
    </location>
    <ligand>
        <name>substrate</name>
    </ligand>
</feature>
<dbReference type="Gene3D" id="3.20.20.60">
    <property type="entry name" value="Phosphoenolpyruvate-binding domains"/>
    <property type="match status" value="1"/>
</dbReference>
<dbReference type="PANTHER" id="PTHR22931:SF9">
    <property type="entry name" value="PYRUVATE, PHOSPHATE DIKINASE 1, CHLOROPLASTIC"/>
    <property type="match status" value="1"/>
</dbReference>
<dbReference type="GO" id="GO:0046872">
    <property type="term" value="F:metal ion binding"/>
    <property type="evidence" value="ECO:0007669"/>
    <property type="project" value="UniProtKB-UniRule"/>
</dbReference>
<keyword evidence="7 15" id="KW-0479">Metal-binding</keyword>
<comment type="caution">
    <text evidence="19">The sequence shown here is derived from an EMBL/GenBank/DDBJ whole genome shotgun (WGS) entry which is preliminary data.</text>
</comment>
<dbReference type="Proteomes" id="UP000324738">
    <property type="component" value="Unassembled WGS sequence"/>
</dbReference>
<feature type="binding site" evidence="14">
    <location>
        <position position="749"/>
    </location>
    <ligand>
        <name>substrate</name>
    </ligand>
</feature>
<dbReference type="Gene3D" id="1.20.80.30">
    <property type="match status" value="1"/>
</dbReference>
<sequence>MARKSFSFRRGAADRVADPVESLGLKGANLALLAALDLPVPPGFTISTAAWREAASAHDGLPQSLRAEVLTMVEGLEEVTGRVFDGDSRPLLLAVRSSARAAMPGLADTVLDIGLNNRTVETIALELGDLPFAFRSYRRFIESFSSLVFAADPAEFEELADAERESAKWQLAEPSTPDEWRALIARYLAYIEDELGESLPQGPFEQLLKVVEAGFASWRNPVARAFRAAHGISENAGLAVTIHAMIFNERGEKSGTGHALSRDAVTGKAALCGEFRLGASEEDEDFGGSGKAIDLASETATAAFPAEIGALADYVRRIETHLGDACEVDFMVGDGELYLLQSRVARRSVAEAVRIAVEMAREGVIDEDEALLRIDPMSLEQLLHPTIERGEAVEVIGRGMPASPGAASGQIAFTAEAALQLVAEGRKIILVRNETLPEDVHGMHVAEGVLTIRGGTTSHAAVVARGIGKPCVTGAGALRIDFAAETLTAGSTVLAAGDFITIDGASGEVLRGEARLSRPMLTGDFATLMEFADRARRMGVRTNAETPLEARAARAFGAEGIGLCRTEHMFFEGERIGVMREMILASDEAGRRAALDKLLPMQRSDFVELFEIMAGLPVTIRLLDPPLHEFLPKGDTEIAETAASLNLPEKALRDRIEKLREFNPMLGHRGCRLAISYPEIVEMQARAILEAAIIAGGRKGKDVVPEIMLPLVGLRRELDFVKQRIDAVAAQVTAERGREVSYKVGSMIELPRAVMRADSIAEVADFFSFGTNDLTQTVYGISRDDSANFLSTYQRERIIERDPFQTIDVEGVGEFIAMGVEKARRTRPDITLGVCGEQGGDPVSIGFFEQTGLDYVSCSPFRVPIARVAAAQAAIRFERAMRTATSPKTRGRG</sequence>